<dbReference type="EMBL" id="JAAGNC010000189">
    <property type="protein sequence ID" value="NEC61107.1"/>
    <property type="molecule type" value="Genomic_DNA"/>
</dbReference>
<protein>
    <submittedName>
        <fullName evidence="2">Cupin domain-containing protein</fullName>
    </submittedName>
</protein>
<dbReference type="InterPro" id="IPR014710">
    <property type="entry name" value="RmlC-like_jellyroll"/>
</dbReference>
<dbReference type="Gene3D" id="2.60.120.10">
    <property type="entry name" value="Jelly Rolls"/>
    <property type="match status" value="1"/>
</dbReference>
<comment type="caution">
    <text evidence="2">The sequence shown here is derived from an EMBL/GenBank/DDBJ whole genome shotgun (WGS) entry which is preliminary data.</text>
</comment>
<evidence type="ECO:0000313" key="2">
    <source>
        <dbReference type="EMBL" id="NEC61107.1"/>
    </source>
</evidence>
<dbReference type="CDD" id="cd02231">
    <property type="entry name" value="cupin_BLL6423-like"/>
    <property type="match status" value="1"/>
</dbReference>
<dbReference type="RefSeq" id="WP_067587597.1">
    <property type="nucleotide sequence ID" value="NZ_JAAGNC010000189.1"/>
</dbReference>
<gene>
    <name evidence="2" type="ORF">G3I59_37305</name>
</gene>
<evidence type="ECO:0000259" key="1">
    <source>
        <dbReference type="Pfam" id="PF07883"/>
    </source>
</evidence>
<organism evidence="2 3">
    <name type="scientific">Amycolatopsis rubida</name>
    <dbReference type="NCBI Taxonomy" id="112413"/>
    <lineage>
        <taxon>Bacteria</taxon>
        <taxon>Bacillati</taxon>
        <taxon>Actinomycetota</taxon>
        <taxon>Actinomycetes</taxon>
        <taxon>Pseudonocardiales</taxon>
        <taxon>Pseudonocardiaceae</taxon>
        <taxon>Amycolatopsis</taxon>
    </lineage>
</organism>
<dbReference type="PANTHER" id="PTHR36156">
    <property type="entry name" value="SLR2101 PROTEIN"/>
    <property type="match status" value="1"/>
</dbReference>
<dbReference type="InterPro" id="IPR013096">
    <property type="entry name" value="Cupin_2"/>
</dbReference>
<dbReference type="InterPro" id="IPR011051">
    <property type="entry name" value="RmlC_Cupin_sf"/>
</dbReference>
<dbReference type="Pfam" id="PF07883">
    <property type="entry name" value="Cupin_2"/>
    <property type="match status" value="1"/>
</dbReference>
<keyword evidence="3" id="KW-1185">Reference proteome</keyword>
<name>A0ABX0C3G9_9PSEU</name>
<dbReference type="Proteomes" id="UP000470404">
    <property type="component" value="Unassembled WGS sequence"/>
</dbReference>
<dbReference type="InterPro" id="IPR047142">
    <property type="entry name" value="OryJ/VirC-like"/>
</dbReference>
<reference evidence="2 3" key="1">
    <citation type="submission" date="2020-01" db="EMBL/GenBank/DDBJ databases">
        <title>Insect and environment-associated Actinomycetes.</title>
        <authorList>
            <person name="Currrie C."/>
            <person name="Chevrette M."/>
            <person name="Carlson C."/>
            <person name="Stubbendieck R."/>
            <person name="Wendt-Pienkowski E."/>
        </authorList>
    </citation>
    <scope>NUCLEOTIDE SEQUENCE [LARGE SCALE GENOMIC DNA]</scope>
    <source>
        <strain evidence="2 3">SID8386</strain>
    </source>
</reference>
<evidence type="ECO:0000313" key="3">
    <source>
        <dbReference type="Proteomes" id="UP000470404"/>
    </source>
</evidence>
<dbReference type="PANTHER" id="PTHR36156:SF2">
    <property type="entry name" value="CUPIN TYPE-2 DOMAIN-CONTAINING PROTEIN"/>
    <property type="match status" value="1"/>
</dbReference>
<feature type="domain" description="Cupin type-2" evidence="1">
    <location>
        <begin position="113"/>
        <end position="167"/>
    </location>
</feature>
<accession>A0ABX0C3G9</accession>
<proteinExistence type="predicted"/>
<sequence length="174" mass="18508">MAGEHRQAQARRVVTGVNDEGKSCFVGDELTPHRFVGPGNTKCDLWRVAGIPVSCTDGDGIDQVRTEPPKGGLVVRQTTFAPDSDWDKSLGYSDAAGQLAGTIAPEDADGVPGFHFTESVDVVTVLNGELVAIMETGEKVLRAGDTIVMRGTNHAWENRTDEPVTVQSIMISAG</sequence>
<dbReference type="SUPFAM" id="SSF51182">
    <property type="entry name" value="RmlC-like cupins"/>
    <property type="match status" value="1"/>
</dbReference>